<evidence type="ECO:0000256" key="5">
    <source>
        <dbReference type="SAM" id="MobiDB-lite"/>
    </source>
</evidence>
<evidence type="ECO:0000259" key="6">
    <source>
        <dbReference type="PROSITE" id="PS50011"/>
    </source>
</evidence>
<dbReference type="InterPro" id="IPR000719">
    <property type="entry name" value="Prot_kinase_dom"/>
</dbReference>
<evidence type="ECO:0000313" key="7">
    <source>
        <dbReference type="Proteomes" id="UP000095280"/>
    </source>
</evidence>
<keyword evidence="1" id="KW-0808">Transferase</keyword>
<evidence type="ECO:0000313" key="8">
    <source>
        <dbReference type="WBParaSite" id="maker-uti_cns_0001977-snap-gene-0.33-mRNA-1"/>
    </source>
</evidence>
<dbReference type="Pfam" id="PF07714">
    <property type="entry name" value="PK_Tyr_Ser-Thr"/>
    <property type="match status" value="1"/>
</dbReference>
<dbReference type="GO" id="GO:0005524">
    <property type="term" value="F:ATP binding"/>
    <property type="evidence" value="ECO:0007669"/>
    <property type="project" value="UniProtKB-KW"/>
</dbReference>
<keyword evidence="2" id="KW-0547">Nucleotide-binding</keyword>
<dbReference type="PANTHER" id="PTHR44329:SF288">
    <property type="entry name" value="MITOGEN-ACTIVATED PROTEIN KINASE KINASE KINASE 20"/>
    <property type="match status" value="1"/>
</dbReference>
<dbReference type="PROSITE" id="PS50011">
    <property type="entry name" value="PROTEIN_KINASE_DOM"/>
    <property type="match status" value="1"/>
</dbReference>
<dbReference type="Proteomes" id="UP000095280">
    <property type="component" value="Unplaced"/>
</dbReference>
<sequence length="432" mass="48248">MSERSVSLELLAVDGRRFRCRPDPRHFAPVQGRFGRIFRVRISAAETSESTADETAAVYCADKAGRKLLSCFSILAQLKHDNIVRLIAAARDADSAASVCVLMEWIGSALHYLHSRRILHRNVKCRSALITESGHTKLAGFTACCLLEEDELDASLDVRQFGCFLVEMATGRTGCKEAPESSTNQLRSLCEACAEQQRPRMEQLLQLEFFQTMQSLKPLLSPSPPTPTQALRPVKSDRCLLGGRAEVGASAPEVLLQQRRLGESDATEELDDDDEAGARGLDKYRKTDDEDEDYFELEGTDFEELIEEDENEQDEEDAQACQIDRERLLGRGRFGSVFRADLHGMPAAAYRTTPGCPEETLKQFRASCLILGKLRHDCIVRLVKVLSDSSGCLTVLTELVEGRNLRSILTQRKAGFREGDLRSYCRQVSSIY</sequence>
<dbReference type="InterPro" id="IPR001245">
    <property type="entry name" value="Ser-Thr/Tyr_kinase_cat_dom"/>
</dbReference>
<evidence type="ECO:0000256" key="2">
    <source>
        <dbReference type="ARBA" id="ARBA00022741"/>
    </source>
</evidence>
<organism evidence="7 8">
    <name type="scientific">Macrostomum lignano</name>
    <dbReference type="NCBI Taxonomy" id="282301"/>
    <lineage>
        <taxon>Eukaryota</taxon>
        <taxon>Metazoa</taxon>
        <taxon>Spiralia</taxon>
        <taxon>Lophotrochozoa</taxon>
        <taxon>Platyhelminthes</taxon>
        <taxon>Rhabditophora</taxon>
        <taxon>Macrostomorpha</taxon>
        <taxon>Macrostomida</taxon>
        <taxon>Macrostomidae</taxon>
        <taxon>Macrostomum</taxon>
    </lineage>
</organism>
<keyword evidence="7" id="KW-1185">Reference proteome</keyword>
<protein>
    <submittedName>
        <fullName evidence="8">Protein kinase domain-containing protein</fullName>
    </submittedName>
</protein>
<feature type="region of interest" description="Disordered" evidence="5">
    <location>
        <begin position="259"/>
        <end position="281"/>
    </location>
</feature>
<dbReference type="WBParaSite" id="maker-uti_cns_0001977-snap-gene-0.33-mRNA-1">
    <property type="protein sequence ID" value="maker-uti_cns_0001977-snap-gene-0.33-mRNA-1"/>
    <property type="gene ID" value="maker-uti_cns_0001977-snap-gene-0.33"/>
</dbReference>
<accession>A0A1I8GH17</accession>
<evidence type="ECO:0000256" key="1">
    <source>
        <dbReference type="ARBA" id="ARBA00022679"/>
    </source>
</evidence>
<dbReference type="PANTHER" id="PTHR44329">
    <property type="entry name" value="SERINE/THREONINE-PROTEIN KINASE TNNI3K-RELATED"/>
    <property type="match status" value="1"/>
</dbReference>
<feature type="compositionally biased region" description="Acidic residues" evidence="5">
    <location>
        <begin position="265"/>
        <end position="275"/>
    </location>
</feature>
<dbReference type="AlphaFoldDB" id="A0A1I8GH17"/>
<dbReference type="InterPro" id="IPR011009">
    <property type="entry name" value="Kinase-like_dom_sf"/>
</dbReference>
<dbReference type="GO" id="GO:0004674">
    <property type="term" value="F:protein serine/threonine kinase activity"/>
    <property type="evidence" value="ECO:0007669"/>
    <property type="project" value="TreeGrafter"/>
</dbReference>
<evidence type="ECO:0000256" key="3">
    <source>
        <dbReference type="ARBA" id="ARBA00022777"/>
    </source>
</evidence>
<reference evidence="8" key="1">
    <citation type="submission" date="2016-11" db="UniProtKB">
        <authorList>
            <consortium name="WormBaseParasite"/>
        </authorList>
    </citation>
    <scope>IDENTIFICATION</scope>
</reference>
<keyword evidence="3" id="KW-0418">Kinase</keyword>
<dbReference type="SUPFAM" id="SSF56112">
    <property type="entry name" value="Protein kinase-like (PK-like)"/>
    <property type="match status" value="2"/>
</dbReference>
<feature type="domain" description="Protein kinase" evidence="6">
    <location>
        <begin position="323"/>
        <end position="432"/>
    </location>
</feature>
<dbReference type="Gene3D" id="1.10.510.10">
    <property type="entry name" value="Transferase(Phosphotransferase) domain 1"/>
    <property type="match status" value="2"/>
</dbReference>
<name>A0A1I8GH17_9PLAT</name>
<keyword evidence="4" id="KW-0067">ATP-binding</keyword>
<proteinExistence type="predicted"/>
<dbReference type="InterPro" id="IPR051681">
    <property type="entry name" value="Ser/Thr_Kinases-Pseudokinases"/>
</dbReference>
<evidence type="ECO:0000256" key="4">
    <source>
        <dbReference type="ARBA" id="ARBA00022840"/>
    </source>
</evidence>